<dbReference type="KEGG" id="aten:116306977"/>
<dbReference type="AlphaFoldDB" id="A0A6P8J4Q1"/>
<dbReference type="RefSeq" id="XP_031572973.1">
    <property type="nucleotide sequence ID" value="XM_031717113.1"/>
</dbReference>
<dbReference type="SMART" id="SM00220">
    <property type="entry name" value="S_TKc"/>
    <property type="match status" value="1"/>
</dbReference>
<name>A0A6P8J4Q1_ACTTE</name>
<accession>A0A6P8J4Q1</accession>
<dbReference type="Pfam" id="PF00069">
    <property type="entry name" value="Pkinase"/>
    <property type="match status" value="1"/>
</dbReference>
<dbReference type="OrthoDB" id="6349622at2759"/>
<proteinExistence type="predicted"/>
<dbReference type="GO" id="GO:0005524">
    <property type="term" value="F:ATP binding"/>
    <property type="evidence" value="ECO:0007669"/>
    <property type="project" value="InterPro"/>
</dbReference>
<gene>
    <name evidence="3" type="primary">LOC116306977</name>
</gene>
<evidence type="ECO:0000313" key="2">
    <source>
        <dbReference type="Proteomes" id="UP000515163"/>
    </source>
</evidence>
<evidence type="ECO:0000313" key="3">
    <source>
        <dbReference type="RefSeq" id="XP_031572973.1"/>
    </source>
</evidence>
<dbReference type="PANTHER" id="PTHR44167">
    <property type="entry name" value="OVARIAN-SPECIFIC SERINE/THREONINE-PROTEIN KINASE LOK-RELATED"/>
    <property type="match status" value="1"/>
</dbReference>
<reference evidence="3" key="1">
    <citation type="submission" date="2025-08" db="UniProtKB">
        <authorList>
            <consortium name="RefSeq"/>
        </authorList>
    </citation>
    <scope>IDENTIFICATION</scope>
    <source>
        <tissue evidence="3">Tentacle</tissue>
    </source>
</reference>
<dbReference type="InterPro" id="IPR000719">
    <property type="entry name" value="Prot_kinase_dom"/>
</dbReference>
<dbReference type="GO" id="GO:0005634">
    <property type="term" value="C:nucleus"/>
    <property type="evidence" value="ECO:0007669"/>
    <property type="project" value="TreeGrafter"/>
</dbReference>
<dbReference type="Gene3D" id="1.10.510.10">
    <property type="entry name" value="Transferase(Phosphotransferase) domain 1"/>
    <property type="match status" value="1"/>
</dbReference>
<dbReference type="GeneID" id="116306977"/>
<dbReference type="GO" id="GO:0044773">
    <property type="term" value="P:mitotic DNA damage checkpoint signaling"/>
    <property type="evidence" value="ECO:0007669"/>
    <property type="project" value="TreeGrafter"/>
</dbReference>
<dbReference type="GO" id="GO:0004674">
    <property type="term" value="F:protein serine/threonine kinase activity"/>
    <property type="evidence" value="ECO:0007669"/>
    <property type="project" value="TreeGrafter"/>
</dbReference>
<dbReference type="InterPro" id="IPR008271">
    <property type="entry name" value="Ser/Thr_kinase_AS"/>
</dbReference>
<dbReference type="InterPro" id="IPR011009">
    <property type="entry name" value="Kinase-like_dom_sf"/>
</dbReference>
<dbReference type="InParanoid" id="A0A6P8J4Q1"/>
<dbReference type="GO" id="GO:0005737">
    <property type="term" value="C:cytoplasm"/>
    <property type="evidence" value="ECO:0007669"/>
    <property type="project" value="TreeGrafter"/>
</dbReference>
<sequence length="236" mass="26794">MFGSCYLARYRGIKVAVKEYHCHPNTDESHVKKEVLHEASVLSRLGHHRGLPLLLGIGTQIKPYRLIIQFHSEAKKSLTLLKAIKKLSMANEEWLSVMKKVTVAVSRVHEVGFLHNDIKVNNVVLAKRGEGYNPVLVDFGKARTIDSPKSRKILPLPEQRAHLKKYPYFAPEIPRGQGTQSIASDIYSLGYMFIHVKEVMKPTSCREIHLLTFNLKMAVHDIPSRRPSIRSILSVL</sequence>
<dbReference type="SUPFAM" id="SSF56112">
    <property type="entry name" value="Protein kinase-like (PK-like)"/>
    <property type="match status" value="1"/>
</dbReference>
<keyword evidence="2" id="KW-1185">Reference proteome</keyword>
<dbReference type="Proteomes" id="UP000515163">
    <property type="component" value="Unplaced"/>
</dbReference>
<evidence type="ECO:0000259" key="1">
    <source>
        <dbReference type="PROSITE" id="PS50011"/>
    </source>
</evidence>
<feature type="domain" description="Protein kinase" evidence="1">
    <location>
        <begin position="1"/>
        <end position="236"/>
    </location>
</feature>
<dbReference type="PROSITE" id="PS00108">
    <property type="entry name" value="PROTEIN_KINASE_ST"/>
    <property type="match status" value="1"/>
</dbReference>
<dbReference type="PANTHER" id="PTHR44167:SF18">
    <property type="entry name" value="PROTEIN KINASE DOMAIN-CONTAINING PROTEIN"/>
    <property type="match status" value="1"/>
</dbReference>
<organism evidence="2 3">
    <name type="scientific">Actinia tenebrosa</name>
    <name type="common">Australian red waratah sea anemone</name>
    <dbReference type="NCBI Taxonomy" id="6105"/>
    <lineage>
        <taxon>Eukaryota</taxon>
        <taxon>Metazoa</taxon>
        <taxon>Cnidaria</taxon>
        <taxon>Anthozoa</taxon>
        <taxon>Hexacorallia</taxon>
        <taxon>Actiniaria</taxon>
        <taxon>Actiniidae</taxon>
        <taxon>Actinia</taxon>
    </lineage>
</organism>
<dbReference type="Gene3D" id="3.30.200.20">
    <property type="entry name" value="Phosphorylase Kinase, domain 1"/>
    <property type="match status" value="1"/>
</dbReference>
<dbReference type="CDD" id="cd00180">
    <property type="entry name" value="PKc"/>
    <property type="match status" value="1"/>
</dbReference>
<protein>
    <submittedName>
        <fullName evidence="3">Sperm motility kinase 2B-like</fullName>
    </submittedName>
</protein>
<dbReference type="PROSITE" id="PS50011">
    <property type="entry name" value="PROTEIN_KINASE_DOM"/>
    <property type="match status" value="1"/>
</dbReference>